<evidence type="ECO:0000313" key="3">
    <source>
        <dbReference type="Proteomes" id="UP000243924"/>
    </source>
</evidence>
<protein>
    <submittedName>
        <fullName evidence="2">Uncharacterized protein involved in response to NO</fullName>
    </submittedName>
</protein>
<sequence length="383" mass="42031">MALLQLGFRLFFLAGSAYAVIAAPLWVAALFGLVDHQPYADWLSWHRHEMMFGFVMAIVAGFLLTAVQNWTGRRGLSGWPLGGLVLFWLAARLAWLFNAPAWLLPAVDVCFALALAGIMLRFLLPVRQSRNYPIVVVLVLLGLANLVSHLGLLQNDYALHRQGVLAAIWLVIALVTLIAGRVIPFFTANGLGSKQAAKPLPWLDNGLLLGTVFLAVLHLPGIGLVATPWLSAVFVLLAAGHLTRLINWYQPGIWQVPLLWSLHLAYAWLVLGMLTLAAWHLGWANSFSQGLHLMTIGTMAGLILAMIARVSLGHTGRPLQPPATMTWGFVLLNLAVPLRVGLGSFYPHYGFWLASLCWSAAFVLFLYHYGPMLCRPRTDGKPG</sequence>
<feature type="transmembrane region" description="Helical" evidence="1">
    <location>
        <begin position="200"/>
        <end position="220"/>
    </location>
</feature>
<name>A0A1H2F715_9GAMM</name>
<dbReference type="OrthoDB" id="9770040at2"/>
<proteinExistence type="predicted"/>
<keyword evidence="1" id="KW-1133">Transmembrane helix</keyword>
<keyword evidence="1" id="KW-0812">Transmembrane</keyword>
<feature type="transmembrane region" description="Helical" evidence="1">
    <location>
        <begin position="131"/>
        <end position="152"/>
    </location>
</feature>
<feature type="transmembrane region" description="Helical" evidence="1">
    <location>
        <begin position="349"/>
        <end position="367"/>
    </location>
</feature>
<feature type="transmembrane region" description="Helical" evidence="1">
    <location>
        <begin position="50"/>
        <end position="67"/>
    </location>
</feature>
<accession>A0A1H2F715</accession>
<dbReference type="InterPro" id="IPR010266">
    <property type="entry name" value="NnrS"/>
</dbReference>
<feature type="transmembrane region" description="Helical" evidence="1">
    <location>
        <begin position="291"/>
        <end position="312"/>
    </location>
</feature>
<organism evidence="2 3">
    <name type="scientific">Halopseudomonas salegens</name>
    <dbReference type="NCBI Taxonomy" id="1434072"/>
    <lineage>
        <taxon>Bacteria</taxon>
        <taxon>Pseudomonadati</taxon>
        <taxon>Pseudomonadota</taxon>
        <taxon>Gammaproteobacteria</taxon>
        <taxon>Pseudomonadales</taxon>
        <taxon>Pseudomonadaceae</taxon>
        <taxon>Halopseudomonas</taxon>
    </lineage>
</organism>
<dbReference type="STRING" id="1434072.SAMN05216210_1337"/>
<feature type="transmembrane region" description="Helical" evidence="1">
    <location>
        <begin position="79"/>
        <end position="97"/>
    </location>
</feature>
<reference evidence="3" key="1">
    <citation type="submission" date="2016-10" db="EMBL/GenBank/DDBJ databases">
        <authorList>
            <person name="Varghese N."/>
            <person name="Submissions S."/>
        </authorList>
    </citation>
    <scope>NUCLEOTIDE SEQUENCE [LARGE SCALE GENOMIC DNA]</scope>
    <source>
        <strain evidence="3">CECT 8338</strain>
    </source>
</reference>
<dbReference type="RefSeq" id="WP_092385341.1">
    <property type="nucleotide sequence ID" value="NZ_LT629787.1"/>
</dbReference>
<dbReference type="AlphaFoldDB" id="A0A1H2F715"/>
<feature type="transmembrane region" description="Helical" evidence="1">
    <location>
        <begin position="103"/>
        <end position="124"/>
    </location>
</feature>
<keyword evidence="3" id="KW-1185">Reference proteome</keyword>
<gene>
    <name evidence="2" type="ORF">SAMN05216210_1337</name>
</gene>
<feature type="transmembrane region" description="Helical" evidence="1">
    <location>
        <begin position="164"/>
        <end position="188"/>
    </location>
</feature>
<dbReference type="Pfam" id="PF05940">
    <property type="entry name" value="NnrS"/>
    <property type="match status" value="1"/>
</dbReference>
<dbReference type="Proteomes" id="UP000243924">
    <property type="component" value="Chromosome I"/>
</dbReference>
<evidence type="ECO:0000256" key="1">
    <source>
        <dbReference type="SAM" id="Phobius"/>
    </source>
</evidence>
<keyword evidence="1" id="KW-0472">Membrane</keyword>
<feature type="transmembrane region" description="Helical" evidence="1">
    <location>
        <begin position="324"/>
        <end position="343"/>
    </location>
</feature>
<dbReference type="EMBL" id="LT629787">
    <property type="protein sequence ID" value="SDU03144.1"/>
    <property type="molecule type" value="Genomic_DNA"/>
</dbReference>
<evidence type="ECO:0000313" key="2">
    <source>
        <dbReference type="EMBL" id="SDU03144.1"/>
    </source>
</evidence>
<feature type="transmembrane region" description="Helical" evidence="1">
    <location>
        <begin position="258"/>
        <end position="279"/>
    </location>
</feature>